<evidence type="ECO:0008006" key="3">
    <source>
        <dbReference type="Google" id="ProtNLM"/>
    </source>
</evidence>
<dbReference type="InterPro" id="IPR036691">
    <property type="entry name" value="Endo/exonu/phosph_ase_sf"/>
</dbReference>
<proteinExistence type="predicted"/>
<protein>
    <recommendedName>
        <fullName evidence="3">Endonuclease/exonuclease/phosphatase domain-containing protein</fullName>
    </recommendedName>
</protein>
<reference evidence="1 2" key="1">
    <citation type="journal article" date="2017" name="Gigascience">
        <title>Genome sequence of the small brown planthopper, Laodelphax striatellus.</title>
        <authorList>
            <person name="Zhu J."/>
            <person name="Jiang F."/>
            <person name="Wang X."/>
            <person name="Yang P."/>
            <person name="Bao Y."/>
            <person name="Zhao W."/>
            <person name="Wang W."/>
            <person name="Lu H."/>
            <person name="Wang Q."/>
            <person name="Cui N."/>
            <person name="Li J."/>
            <person name="Chen X."/>
            <person name="Luo L."/>
            <person name="Yu J."/>
            <person name="Kang L."/>
            <person name="Cui F."/>
        </authorList>
    </citation>
    <scope>NUCLEOTIDE SEQUENCE [LARGE SCALE GENOMIC DNA]</scope>
    <source>
        <strain evidence="1">Lst14</strain>
    </source>
</reference>
<name>A0A482XGT1_LAOST</name>
<dbReference type="PANTHER" id="PTHR23227:SF85">
    <property type="entry name" value="CRANIOFACIAL DEVELOPMENT PROTEIN 2"/>
    <property type="match status" value="1"/>
</dbReference>
<dbReference type="SMR" id="A0A482XGT1"/>
<dbReference type="SUPFAM" id="SSF56219">
    <property type="entry name" value="DNase I-like"/>
    <property type="match status" value="1"/>
</dbReference>
<dbReference type="OrthoDB" id="10033659at2759"/>
<evidence type="ECO:0000313" key="1">
    <source>
        <dbReference type="EMBL" id="RZF44528.1"/>
    </source>
</evidence>
<dbReference type="AlphaFoldDB" id="A0A482XGT1"/>
<dbReference type="EMBL" id="QKKF02010496">
    <property type="protein sequence ID" value="RZF44528.1"/>
    <property type="molecule type" value="Genomic_DNA"/>
</dbReference>
<keyword evidence="2" id="KW-1185">Reference proteome</keyword>
<dbReference type="PANTHER" id="PTHR23227">
    <property type="entry name" value="BUCENTAUR RELATED"/>
    <property type="match status" value="1"/>
</dbReference>
<accession>A0A482XGT1</accession>
<dbReference type="STRING" id="195883.A0A482XGT1"/>
<evidence type="ECO:0000313" key="2">
    <source>
        <dbReference type="Proteomes" id="UP000291343"/>
    </source>
</evidence>
<dbReference type="Proteomes" id="UP000291343">
    <property type="component" value="Unassembled WGS sequence"/>
</dbReference>
<dbReference type="Gene3D" id="3.60.10.10">
    <property type="entry name" value="Endonuclease/exonuclease/phosphatase"/>
    <property type="match status" value="1"/>
</dbReference>
<sequence>MLEIGKVHNVIQEMNRLSIQVMGVSECRWKDKGQRDILDKTVYYSGITDGSNLNGVAVMIDQSIKKAVKNFLPLSDRVMLLQLNLDIGTLNLIQVYAPTAEKEDEIIEKFYEDVSRVMEVTRHQDVTLIMGDLNAKMGQCQSNKWMGRFGLGERNERGDRLLQFCQENNMVITNTLFELPKKEAVYLEITTGLQRQNHSKSD</sequence>
<organism evidence="1 2">
    <name type="scientific">Laodelphax striatellus</name>
    <name type="common">Small brown planthopper</name>
    <name type="synonym">Delphax striatella</name>
    <dbReference type="NCBI Taxonomy" id="195883"/>
    <lineage>
        <taxon>Eukaryota</taxon>
        <taxon>Metazoa</taxon>
        <taxon>Ecdysozoa</taxon>
        <taxon>Arthropoda</taxon>
        <taxon>Hexapoda</taxon>
        <taxon>Insecta</taxon>
        <taxon>Pterygota</taxon>
        <taxon>Neoptera</taxon>
        <taxon>Paraneoptera</taxon>
        <taxon>Hemiptera</taxon>
        <taxon>Auchenorrhyncha</taxon>
        <taxon>Fulgoroidea</taxon>
        <taxon>Delphacidae</taxon>
        <taxon>Criomorphinae</taxon>
        <taxon>Laodelphax</taxon>
    </lineage>
</organism>
<gene>
    <name evidence="1" type="ORF">LSTR_LSTR002301</name>
</gene>
<dbReference type="InterPro" id="IPR027124">
    <property type="entry name" value="Swc5/CFDP1/2"/>
</dbReference>
<dbReference type="CDD" id="cd09076">
    <property type="entry name" value="L1-EN"/>
    <property type="match status" value="1"/>
</dbReference>
<comment type="caution">
    <text evidence="1">The sequence shown here is derived from an EMBL/GenBank/DDBJ whole genome shotgun (WGS) entry which is preliminary data.</text>
</comment>
<dbReference type="InParanoid" id="A0A482XGT1"/>